<feature type="region of interest" description="Disordered" evidence="1">
    <location>
        <begin position="788"/>
        <end position="921"/>
    </location>
</feature>
<dbReference type="GO" id="GO:0005634">
    <property type="term" value="C:nucleus"/>
    <property type="evidence" value="ECO:0007669"/>
    <property type="project" value="TreeGrafter"/>
</dbReference>
<dbReference type="OrthoDB" id="381190at2759"/>
<dbReference type="SMART" id="SM00146">
    <property type="entry name" value="PI3Kc"/>
    <property type="match status" value="1"/>
</dbReference>
<feature type="transmembrane region" description="Helical" evidence="2">
    <location>
        <begin position="188"/>
        <end position="208"/>
    </location>
</feature>
<keyword evidence="2" id="KW-0472">Membrane</keyword>
<name>A0A812LA66_9DINO</name>
<feature type="transmembrane region" description="Helical" evidence="2">
    <location>
        <begin position="148"/>
        <end position="168"/>
    </location>
</feature>
<protein>
    <submittedName>
        <fullName evidence="5">Smg1 protein</fullName>
    </submittedName>
</protein>
<keyword evidence="6" id="KW-1185">Reference proteome</keyword>
<dbReference type="InterPro" id="IPR036940">
    <property type="entry name" value="PI3/4_kinase_cat_sf"/>
</dbReference>
<dbReference type="Pfam" id="PF00454">
    <property type="entry name" value="PI3_PI4_kinase"/>
    <property type="match status" value="1"/>
</dbReference>
<dbReference type="InterPro" id="IPR011009">
    <property type="entry name" value="Kinase-like_dom_sf"/>
</dbReference>
<dbReference type="Proteomes" id="UP000604046">
    <property type="component" value="Unassembled WGS sequence"/>
</dbReference>
<feature type="transmembrane region" description="Helical" evidence="2">
    <location>
        <begin position="502"/>
        <end position="525"/>
    </location>
</feature>
<accession>A0A812LA66</accession>
<dbReference type="InterPro" id="IPR003152">
    <property type="entry name" value="FATC_dom"/>
</dbReference>
<evidence type="ECO:0000259" key="4">
    <source>
        <dbReference type="PROSITE" id="PS51190"/>
    </source>
</evidence>
<feature type="region of interest" description="Disordered" evidence="1">
    <location>
        <begin position="741"/>
        <end position="776"/>
    </location>
</feature>
<keyword evidence="2" id="KW-1133">Transmembrane helix</keyword>
<dbReference type="SUPFAM" id="SSF56112">
    <property type="entry name" value="Protein kinase-like (PK-like)"/>
    <property type="match status" value="1"/>
</dbReference>
<feature type="compositionally biased region" description="Low complexity" evidence="1">
    <location>
        <begin position="894"/>
        <end position="909"/>
    </location>
</feature>
<dbReference type="PROSITE" id="PS50290">
    <property type="entry name" value="PI3_4_KINASE_3"/>
    <property type="match status" value="1"/>
</dbReference>
<feature type="domain" description="FATC" evidence="4">
    <location>
        <begin position="938"/>
        <end position="973"/>
    </location>
</feature>
<feature type="transmembrane region" description="Helical" evidence="2">
    <location>
        <begin position="428"/>
        <end position="454"/>
    </location>
</feature>
<proteinExistence type="predicted"/>
<dbReference type="InterPro" id="IPR050517">
    <property type="entry name" value="DDR_Repair_Kinase"/>
</dbReference>
<comment type="caution">
    <text evidence="5">The sequence shown here is derived from an EMBL/GenBank/DDBJ whole genome shotgun (WGS) entry which is preliminary data.</text>
</comment>
<dbReference type="AlphaFoldDB" id="A0A812LA66"/>
<dbReference type="PROSITE" id="PS51190">
    <property type="entry name" value="FATC"/>
    <property type="match status" value="1"/>
</dbReference>
<evidence type="ECO:0000259" key="3">
    <source>
        <dbReference type="PROSITE" id="PS50290"/>
    </source>
</evidence>
<evidence type="ECO:0000313" key="5">
    <source>
        <dbReference type="EMBL" id="CAE7243422.1"/>
    </source>
</evidence>
<dbReference type="GO" id="GO:0004674">
    <property type="term" value="F:protein serine/threonine kinase activity"/>
    <property type="evidence" value="ECO:0007669"/>
    <property type="project" value="TreeGrafter"/>
</dbReference>
<reference evidence="5" key="1">
    <citation type="submission" date="2021-02" db="EMBL/GenBank/DDBJ databases">
        <authorList>
            <person name="Dougan E. K."/>
            <person name="Rhodes N."/>
            <person name="Thang M."/>
            <person name="Chan C."/>
        </authorList>
    </citation>
    <scope>NUCLEOTIDE SEQUENCE</scope>
</reference>
<feature type="transmembrane region" description="Helical" evidence="2">
    <location>
        <begin position="466"/>
        <end position="490"/>
    </location>
</feature>
<keyword evidence="2" id="KW-0812">Transmembrane</keyword>
<dbReference type="Pfam" id="PF02260">
    <property type="entry name" value="FATC"/>
    <property type="match status" value="1"/>
</dbReference>
<evidence type="ECO:0000313" key="6">
    <source>
        <dbReference type="Proteomes" id="UP000604046"/>
    </source>
</evidence>
<evidence type="ECO:0000256" key="2">
    <source>
        <dbReference type="SAM" id="Phobius"/>
    </source>
</evidence>
<feature type="compositionally biased region" description="Basic and acidic residues" evidence="1">
    <location>
        <begin position="875"/>
        <end position="892"/>
    </location>
</feature>
<feature type="compositionally biased region" description="Acidic residues" evidence="1">
    <location>
        <begin position="803"/>
        <end position="813"/>
    </location>
</feature>
<dbReference type="SMART" id="SM01343">
    <property type="entry name" value="FATC"/>
    <property type="match status" value="1"/>
</dbReference>
<dbReference type="InterPro" id="IPR000403">
    <property type="entry name" value="PI3/4_kinase_cat_dom"/>
</dbReference>
<feature type="domain" description="PI3K/PI4K catalytic" evidence="3">
    <location>
        <begin position="469"/>
        <end position="783"/>
    </location>
</feature>
<sequence length="973" mass="105906">MGQAPASLGCQGCSGPGSAATQTLGCCESVVAREAETIAAEGSVTGEPSDIFGPLSPALSAAGSPSDDFVDKLTTSALEVDRTVLRGIAVRKLLQLHMWRRRATTGHEESERLYARSEPTEALGAFLSHSWDSDGALKVVTLILQTSWPLLVTCWLLSTGFVFTLGVLDLLPMPFIIGPREGGDPFGCWILATSILGIILGMFLAAYFPGGALVFMDKACVHQSSLELKRRAIYSIGGFLQVSKELWVLWSPQYLSRLWCVFEIAAFRIGNPQGRIRILPLFMSKTMVLMYIGLYLASCTMWLFIALGVNNFFMVVPCLLPLTPLLHSLRRNCCTKDQLLDELRTFHLASLRCSTDSDRAQIVPTIVRWYGSEEVFEYFVRTTLYEELKQIQGTPRYAHHLLIVTSPLALGAERLLSVIKSGMPLEGVLSRLLAVHVGVHIFICLICIRFLFHFTVRYASPCRSGYLDWAFSATLTAGSAVIYASNLWLASVMVEYGLLASAIYSIMACLSLVLTHACWQPFFVIHKQRRQASQKTTAGESKAKDAPPPSSADLWQKKIQQHLRSMDVDMSTTPRKHWPLEALRRTFDEMQADGPADLIRRELLLSSLHPGQHFVRTAAFANSVGLSSVLGHLIGLGDRHLDNLLLDLITGEVVHVDYSICFDRGARLRVPERVPFRLSRCMVHALGAFGVSGPLVATIELGLGLLAEWQELFMALAEPCLRLAPVNDWLYPVTSPYKPPISAPVRPQEPSPQPAPTPPPETPPEDPAPSPASETNGLESKLAWPALGTVAKAPPAVPTTEAGSDDLMDEESSADEKQEGRDDEEEGDGGRTDTSPNRAEEECLLAQDREEVDDPLGGEFARALAPRAGSGALAEAEHAGPADTEGEGREGEEFSQASEAESAELSGGELPEPPGAPRSSAPSCALAAFALRSLRRKLPRPGASLAVEAESLIAAATDPDELAQMYEGWTSWI</sequence>
<feature type="compositionally biased region" description="Pro residues" evidence="1">
    <location>
        <begin position="741"/>
        <end position="770"/>
    </location>
</feature>
<dbReference type="EMBL" id="CAJNDS010001001">
    <property type="protein sequence ID" value="CAE7243422.1"/>
    <property type="molecule type" value="Genomic_DNA"/>
</dbReference>
<dbReference type="Gene3D" id="1.10.1070.11">
    <property type="entry name" value="Phosphatidylinositol 3-/4-kinase, catalytic domain"/>
    <property type="match status" value="1"/>
</dbReference>
<dbReference type="PANTHER" id="PTHR11139">
    <property type="entry name" value="ATAXIA TELANGIECTASIA MUTATED ATM -RELATED"/>
    <property type="match status" value="1"/>
</dbReference>
<gene>
    <name evidence="5" type="primary">smg1</name>
    <name evidence="5" type="ORF">SNAT2548_LOCUS11283</name>
</gene>
<evidence type="ECO:0000256" key="1">
    <source>
        <dbReference type="SAM" id="MobiDB-lite"/>
    </source>
</evidence>
<organism evidence="5 6">
    <name type="scientific">Symbiodinium natans</name>
    <dbReference type="NCBI Taxonomy" id="878477"/>
    <lineage>
        <taxon>Eukaryota</taxon>
        <taxon>Sar</taxon>
        <taxon>Alveolata</taxon>
        <taxon>Dinophyceae</taxon>
        <taxon>Suessiales</taxon>
        <taxon>Symbiodiniaceae</taxon>
        <taxon>Symbiodinium</taxon>
    </lineage>
</organism>